<dbReference type="InterPro" id="IPR003594">
    <property type="entry name" value="HATPase_dom"/>
</dbReference>
<dbReference type="STRING" id="512399.A8709_21535"/>
<dbReference type="SUPFAM" id="SSF55874">
    <property type="entry name" value="ATPase domain of HSP90 chaperone/DNA topoisomerase II/histidine kinase"/>
    <property type="match status" value="1"/>
</dbReference>
<dbReference type="SUPFAM" id="SSF158472">
    <property type="entry name" value="HAMP domain-like"/>
    <property type="match status" value="1"/>
</dbReference>
<comment type="subcellular location">
    <subcellularLocation>
        <location evidence="2">Cell membrane</location>
        <topology evidence="2">Multi-pass membrane protein</topology>
    </subcellularLocation>
</comment>
<feature type="domain" description="HAMP" evidence="14">
    <location>
        <begin position="306"/>
        <end position="358"/>
    </location>
</feature>
<dbReference type="Gene3D" id="3.30.565.10">
    <property type="entry name" value="Histidine kinase-like ATPase, C-terminal domain"/>
    <property type="match status" value="1"/>
</dbReference>
<evidence type="ECO:0000256" key="9">
    <source>
        <dbReference type="ARBA" id="ARBA00022840"/>
    </source>
</evidence>
<dbReference type="PROSITE" id="PS50885">
    <property type="entry name" value="HAMP"/>
    <property type="match status" value="1"/>
</dbReference>
<evidence type="ECO:0000256" key="4">
    <source>
        <dbReference type="ARBA" id="ARBA00022475"/>
    </source>
</evidence>
<dbReference type="CDD" id="cd06225">
    <property type="entry name" value="HAMP"/>
    <property type="match status" value="1"/>
</dbReference>
<reference evidence="16" key="1">
    <citation type="submission" date="2016-05" db="EMBL/GenBank/DDBJ databases">
        <title>Paenibacillus oryzae. sp. nov., isolated from the rice root.</title>
        <authorList>
            <person name="Zhang J."/>
            <person name="Zhang X."/>
        </authorList>
    </citation>
    <scope>NUCLEOTIDE SEQUENCE [LARGE SCALE GENOMIC DNA]</scope>
    <source>
        <strain evidence="16">KCTC13222</strain>
    </source>
</reference>
<dbReference type="AlphaFoldDB" id="A0A1C0ZXS1"/>
<dbReference type="InterPro" id="IPR010559">
    <property type="entry name" value="Sig_transdc_His_kin_internal"/>
</dbReference>
<keyword evidence="9" id="KW-0067">ATP-binding</keyword>
<evidence type="ECO:0000256" key="1">
    <source>
        <dbReference type="ARBA" id="ARBA00000085"/>
    </source>
</evidence>
<dbReference type="InterPro" id="IPR050640">
    <property type="entry name" value="Bact_2-comp_sensor_kinase"/>
</dbReference>
<comment type="catalytic activity">
    <reaction evidence="1">
        <text>ATP + protein L-histidine = ADP + protein N-phospho-L-histidine.</text>
        <dbReference type="EC" id="2.7.13.3"/>
    </reaction>
</comment>
<dbReference type="EMBL" id="LYPC01000026">
    <property type="protein sequence ID" value="OCT12912.1"/>
    <property type="molecule type" value="Genomic_DNA"/>
</dbReference>
<keyword evidence="8" id="KW-0418">Kinase</keyword>
<keyword evidence="10" id="KW-0902">Two-component regulatory system</keyword>
<dbReference type="Gene3D" id="6.10.340.10">
    <property type="match status" value="1"/>
</dbReference>
<evidence type="ECO:0000256" key="11">
    <source>
        <dbReference type="ARBA" id="ARBA00023136"/>
    </source>
</evidence>
<evidence type="ECO:0000256" key="2">
    <source>
        <dbReference type="ARBA" id="ARBA00004651"/>
    </source>
</evidence>
<evidence type="ECO:0000256" key="10">
    <source>
        <dbReference type="ARBA" id="ARBA00023012"/>
    </source>
</evidence>
<dbReference type="GO" id="GO:0005524">
    <property type="term" value="F:ATP binding"/>
    <property type="evidence" value="ECO:0007669"/>
    <property type="project" value="UniProtKB-KW"/>
</dbReference>
<dbReference type="InterPro" id="IPR005467">
    <property type="entry name" value="His_kinase_dom"/>
</dbReference>
<dbReference type="Pfam" id="PF00672">
    <property type="entry name" value="HAMP"/>
    <property type="match status" value="1"/>
</dbReference>
<dbReference type="InterPro" id="IPR003660">
    <property type="entry name" value="HAMP_dom"/>
</dbReference>
<dbReference type="SMART" id="SM00304">
    <property type="entry name" value="HAMP"/>
    <property type="match status" value="1"/>
</dbReference>
<dbReference type="PROSITE" id="PS50109">
    <property type="entry name" value="HIS_KIN"/>
    <property type="match status" value="1"/>
</dbReference>
<dbReference type="InterPro" id="IPR036890">
    <property type="entry name" value="HATPase_C_sf"/>
</dbReference>
<dbReference type="Proteomes" id="UP000093309">
    <property type="component" value="Unassembled WGS sequence"/>
</dbReference>
<dbReference type="OrthoDB" id="9809348at2"/>
<evidence type="ECO:0000256" key="8">
    <source>
        <dbReference type="ARBA" id="ARBA00022777"/>
    </source>
</evidence>
<dbReference type="PANTHER" id="PTHR34220:SF7">
    <property type="entry name" value="SENSOR HISTIDINE KINASE YPDA"/>
    <property type="match status" value="1"/>
</dbReference>
<dbReference type="Pfam" id="PF06580">
    <property type="entry name" value="His_kinase"/>
    <property type="match status" value="1"/>
</dbReference>
<dbReference type="Gene3D" id="3.30.450.20">
    <property type="entry name" value="PAS domain"/>
    <property type="match status" value="2"/>
</dbReference>
<feature type="domain" description="Histidine kinase" evidence="13">
    <location>
        <begin position="469"/>
        <end position="570"/>
    </location>
</feature>
<dbReference type="Pfam" id="PF02518">
    <property type="entry name" value="HATPase_c"/>
    <property type="match status" value="1"/>
</dbReference>
<proteinExistence type="predicted"/>
<evidence type="ECO:0000256" key="5">
    <source>
        <dbReference type="ARBA" id="ARBA00022553"/>
    </source>
</evidence>
<dbReference type="EC" id="2.7.13.3" evidence="3"/>
<evidence type="ECO:0000256" key="7">
    <source>
        <dbReference type="ARBA" id="ARBA00022741"/>
    </source>
</evidence>
<dbReference type="SMART" id="SM00387">
    <property type="entry name" value="HATPase_c"/>
    <property type="match status" value="1"/>
</dbReference>
<dbReference type="PANTHER" id="PTHR34220">
    <property type="entry name" value="SENSOR HISTIDINE KINASE YPDA"/>
    <property type="match status" value="1"/>
</dbReference>
<feature type="transmembrane region" description="Helical" evidence="12">
    <location>
        <begin position="18"/>
        <end position="37"/>
    </location>
</feature>
<keyword evidence="4" id="KW-1003">Cell membrane</keyword>
<evidence type="ECO:0000256" key="6">
    <source>
        <dbReference type="ARBA" id="ARBA00022679"/>
    </source>
</evidence>
<evidence type="ECO:0000259" key="13">
    <source>
        <dbReference type="PROSITE" id="PS50109"/>
    </source>
</evidence>
<keyword evidence="16" id="KW-1185">Reference proteome</keyword>
<comment type="caution">
    <text evidence="15">The sequence shown here is derived from an EMBL/GenBank/DDBJ whole genome shotgun (WGS) entry which is preliminary data.</text>
</comment>
<keyword evidence="5" id="KW-0597">Phosphoprotein</keyword>
<evidence type="ECO:0000313" key="15">
    <source>
        <dbReference type="EMBL" id="OCT12912.1"/>
    </source>
</evidence>
<keyword evidence="11 12" id="KW-0472">Membrane</keyword>
<keyword evidence="12" id="KW-1133">Transmembrane helix</keyword>
<dbReference type="PRINTS" id="PR00344">
    <property type="entry name" value="BCTRLSENSOR"/>
</dbReference>
<dbReference type="GO" id="GO:0005886">
    <property type="term" value="C:plasma membrane"/>
    <property type="evidence" value="ECO:0007669"/>
    <property type="project" value="UniProtKB-SubCell"/>
</dbReference>
<organism evidence="15 16">
    <name type="scientific">Paenibacillus pectinilyticus</name>
    <dbReference type="NCBI Taxonomy" id="512399"/>
    <lineage>
        <taxon>Bacteria</taxon>
        <taxon>Bacillati</taxon>
        <taxon>Bacillota</taxon>
        <taxon>Bacilli</taxon>
        <taxon>Bacillales</taxon>
        <taxon>Paenibacillaceae</taxon>
        <taxon>Paenibacillus</taxon>
    </lineage>
</organism>
<evidence type="ECO:0000259" key="14">
    <source>
        <dbReference type="PROSITE" id="PS50885"/>
    </source>
</evidence>
<evidence type="ECO:0000256" key="12">
    <source>
        <dbReference type="SAM" id="Phobius"/>
    </source>
</evidence>
<accession>A0A1C0ZXS1</accession>
<dbReference type="InterPro" id="IPR004358">
    <property type="entry name" value="Sig_transdc_His_kin-like_C"/>
</dbReference>
<name>A0A1C0ZXS1_9BACL</name>
<keyword evidence="7" id="KW-0547">Nucleotide-binding</keyword>
<gene>
    <name evidence="15" type="ORF">A8709_21535</name>
</gene>
<keyword evidence="6" id="KW-0808">Transferase</keyword>
<protein>
    <recommendedName>
        <fullName evidence="3">histidine kinase</fullName>
        <ecNumber evidence="3">2.7.13.3</ecNumber>
    </recommendedName>
</protein>
<evidence type="ECO:0000313" key="16">
    <source>
        <dbReference type="Proteomes" id="UP000093309"/>
    </source>
</evidence>
<dbReference type="RefSeq" id="WP_065854901.1">
    <property type="nucleotide sequence ID" value="NZ_LYPC01000026.1"/>
</dbReference>
<sequence length="570" mass="64974">MKQLLGYFRNSTVRKKLIITYLVVIIIPILALGIYAYQSSKGYLKKQLLIGMNHTVTQTALNLDQKMEKSGNFISFMVFNPIVKKVTGSELPDILSYTKELNDNIEPTIWYYININREMKDVLFYSDFTGKQIGNFIYPSDAVRHTEWYEEAKRASKTQWHYDQQQQVLYATHNIQKSDNTTFAGVLYVKIDYDKMFEKLDQVYDGEYGILITDTKQQVIYAGEQASTLSEKAIGEIGAQEEGQFRMQGKEYMMTRSTLPNSGWTFTYFMPTTSMIVDTQDILKATASVILICIMVLLCIIWLFSRTLVQPILALKKKISIVENGNFDVPIMSNAKDEIGQLTQSFADMVKKVQDSIQEAVQARMLEKEAELKALQAQISPHFLYNTLSIINWKAVQQDAMDISKVANALSKFYRTSLNKGRHLIRIRDEIGNIQAYLDIQLIMHDDEFEVIYEIDEAAYDCETVNFILQPIVENAIIHGLDEKEDGDGRKLLRIGVKFEGKDLHFIVQDNGIGMDTSVLASLLESEGGGYGLRNVQERIRLYFGGEYGLTIESEPGVGTTVTVVIPMRR</sequence>
<feature type="transmembrane region" description="Helical" evidence="12">
    <location>
        <begin position="282"/>
        <end position="304"/>
    </location>
</feature>
<keyword evidence="12" id="KW-0812">Transmembrane</keyword>
<dbReference type="GO" id="GO:0000155">
    <property type="term" value="F:phosphorelay sensor kinase activity"/>
    <property type="evidence" value="ECO:0007669"/>
    <property type="project" value="InterPro"/>
</dbReference>
<evidence type="ECO:0000256" key="3">
    <source>
        <dbReference type="ARBA" id="ARBA00012438"/>
    </source>
</evidence>